<dbReference type="GO" id="GO:0005576">
    <property type="term" value="C:extracellular region"/>
    <property type="evidence" value="ECO:0007669"/>
    <property type="project" value="InterPro"/>
</dbReference>
<dbReference type="AlphaFoldDB" id="A0A915AR01"/>
<dbReference type="PROSITE" id="PS50184">
    <property type="entry name" value="VWFC_2"/>
    <property type="match status" value="6"/>
</dbReference>
<keyword evidence="1" id="KW-1015">Disulfide bond</keyword>
<dbReference type="Gene3D" id="2.10.22.10">
    <property type="entry name" value="Antistasin, domain 1"/>
    <property type="match status" value="3"/>
</dbReference>
<feature type="chain" id="PRO_5037042293" evidence="4">
    <location>
        <begin position="24"/>
        <end position="982"/>
    </location>
</feature>
<evidence type="ECO:0000259" key="5">
    <source>
        <dbReference type="PROSITE" id="PS50184"/>
    </source>
</evidence>
<feature type="compositionally biased region" description="Low complexity" evidence="2">
    <location>
        <begin position="909"/>
        <end position="928"/>
    </location>
</feature>
<dbReference type="InterPro" id="IPR001007">
    <property type="entry name" value="VWF_dom"/>
</dbReference>
<dbReference type="InterPro" id="IPR009030">
    <property type="entry name" value="Growth_fac_rcpt_cys_sf"/>
</dbReference>
<dbReference type="SMART" id="SM00214">
    <property type="entry name" value="VWC"/>
    <property type="match status" value="6"/>
</dbReference>
<name>A0A915AR01_PARUN</name>
<dbReference type="PANTHER" id="PTHR46439:SF1">
    <property type="entry name" value="CYSTEINE-RICH MOTOR NEURON 1 PROTEIN"/>
    <property type="match status" value="1"/>
</dbReference>
<dbReference type="InterPro" id="IPR000867">
    <property type="entry name" value="IGFBP-like"/>
</dbReference>
<dbReference type="SUPFAM" id="SSF57184">
    <property type="entry name" value="Growth factor receptor domain"/>
    <property type="match status" value="1"/>
</dbReference>
<dbReference type="Pfam" id="PF02822">
    <property type="entry name" value="Antistasin"/>
    <property type="match status" value="2"/>
</dbReference>
<dbReference type="GO" id="GO:0004867">
    <property type="term" value="F:serine-type endopeptidase inhibitor activity"/>
    <property type="evidence" value="ECO:0007669"/>
    <property type="project" value="InterPro"/>
</dbReference>
<dbReference type="Proteomes" id="UP000887569">
    <property type="component" value="Unplaced"/>
</dbReference>
<feature type="compositionally biased region" description="Basic and acidic residues" evidence="2">
    <location>
        <begin position="895"/>
        <end position="904"/>
    </location>
</feature>
<feature type="domain" description="VWFC" evidence="5">
    <location>
        <begin position="337"/>
        <end position="397"/>
    </location>
</feature>
<keyword evidence="3" id="KW-0472">Membrane</keyword>
<dbReference type="PROSITE" id="PS51252">
    <property type="entry name" value="ANTISTASIN"/>
    <property type="match status" value="3"/>
</dbReference>
<evidence type="ECO:0000256" key="1">
    <source>
        <dbReference type="ARBA" id="ARBA00023157"/>
    </source>
</evidence>
<feature type="domain" description="Antistasin-like" evidence="6">
    <location>
        <begin position="476"/>
        <end position="502"/>
    </location>
</feature>
<feature type="transmembrane region" description="Helical" evidence="3">
    <location>
        <begin position="835"/>
        <end position="859"/>
    </location>
</feature>
<protein>
    <submittedName>
        <fullName evidence="8">Cysteine-rich motor neuron 1 protein</fullName>
    </submittedName>
</protein>
<accession>A0A915AR01</accession>
<feature type="domain" description="VWFC" evidence="5">
    <location>
        <begin position="603"/>
        <end position="661"/>
    </location>
</feature>
<sequence>MMHPQHRDFVFILFTSMLSSNFANYTSDGTVEVVTSTTDKIICPQKCPEICPDVSHCSYILPHPCNCCPICVRHLNETCGPEIGICDHGLYCREQNSGKGNASCVEMWPERCLKAKCEMIYLRQCPEDSILVTPLPPPGECCAPPAQCQCDIQKCDPFIPICEDGFERALVKEGTSEPGHCCDQFECRRPELRCESVHCDGGDDFEEECPPDSVRAASYVPEGRCCPIYPGCKCRASICSPAQCPEGQRIKILHKGDGTPGRCCDEFRCESGEDGQGADAKRCPYADKMYDDGDTWHSNSCEQCKCRGGIALCSKMTCANPPSHCTWVAIPENECCPVCVGCQMDGEKRKRNETWHKDDCTSCSCGADGVHYCQKHMCQVECDNPRKVAGQCCPVCDEPTIIVNAAVCPSVEHCPLRCENGLLRDSRGCFQCICAPATKQTPINCNQLSDANCDKICAHGYMKDEKGCPVCKCAKCPPLDQCYKQCLYGFETNSNGCSLCKCRAVSRIDAKLILLDKKERRGWDRCFSFSAQTGKLLERDSGEWWNDGCRHCFCEQKHEFCSLLTCPERPDSCPIEQWKRLEGECCAKCAADPVNAIAKHEHTVCQSAGRLFVDGETWQLAPCTSCTCRVGNVLCRVVECPPIACPDPIPDESNQCCPKCPETNNSSISPLSRPLGAALVCTDDNDIAHMEGSSWRTDECTSCRCVADGEDTKIECFRENCAELENCLGMPLTIKGRCCPVCSDALSSGAVCNYNKNAYSIHEEWHDGPCRNCTCQPGGRTICKEQQCAPCANPLFIEGQCCPLCRDVGWQSFGEGHPHSIQLDNDTSATAANPMLVGLCIGGCVIVALVAFLLIYQCIKRRRSTLQKKSPIQFNNSKVLLSSSKAIGSTPRLYDEFPKRRDSCGDGQSESLLSTTSESSSAASSNGSSGHGPHFDTLPLTSKKPATRTKSVDYGSGLRRGLGSFKSNPLSKLGEKHGSCNV</sequence>
<proteinExistence type="predicted"/>
<dbReference type="Pfam" id="PF23334">
    <property type="entry name" value="VWC2L_2nd"/>
    <property type="match status" value="3"/>
</dbReference>
<feature type="region of interest" description="Disordered" evidence="2">
    <location>
        <begin position="895"/>
        <end position="982"/>
    </location>
</feature>
<dbReference type="PROSITE" id="PS01208">
    <property type="entry name" value="VWFC_1"/>
    <property type="match status" value="4"/>
</dbReference>
<feature type="domain" description="Antistasin-like" evidence="6">
    <location>
        <begin position="408"/>
        <end position="434"/>
    </location>
</feature>
<dbReference type="Pfam" id="PF00093">
    <property type="entry name" value="VWC"/>
    <property type="match status" value="1"/>
</dbReference>
<dbReference type="InterPro" id="IPR004094">
    <property type="entry name" value="Antistasin-like"/>
</dbReference>
<evidence type="ECO:0000313" key="7">
    <source>
        <dbReference type="Proteomes" id="UP000887569"/>
    </source>
</evidence>
<dbReference type="WBParaSite" id="PgR013_g065_t06">
    <property type="protein sequence ID" value="PgR013_g065_t06"/>
    <property type="gene ID" value="PgR013_g065"/>
</dbReference>
<keyword evidence="3" id="KW-1133">Transmembrane helix</keyword>
<dbReference type="InterPro" id="IPR052624">
    <property type="entry name" value="CRIM1"/>
</dbReference>
<dbReference type="Gene3D" id="6.20.200.20">
    <property type="match status" value="6"/>
</dbReference>
<dbReference type="SUPFAM" id="SSF57603">
    <property type="entry name" value="FnI-like domain"/>
    <property type="match status" value="5"/>
</dbReference>
<feature type="compositionally biased region" description="Basic and acidic residues" evidence="2">
    <location>
        <begin position="973"/>
        <end position="982"/>
    </location>
</feature>
<keyword evidence="3" id="KW-0812">Transmembrane</keyword>
<dbReference type="PANTHER" id="PTHR46439">
    <property type="entry name" value="CYSTEINE-RICH MOTOR NEURON 1 PROTEIN"/>
    <property type="match status" value="1"/>
</dbReference>
<dbReference type="SMART" id="SM00121">
    <property type="entry name" value="IB"/>
    <property type="match status" value="1"/>
</dbReference>
<evidence type="ECO:0000313" key="8">
    <source>
        <dbReference type="WBParaSite" id="PgR013_g065_t06"/>
    </source>
</evidence>
<organism evidence="7 8">
    <name type="scientific">Parascaris univalens</name>
    <name type="common">Nematode worm</name>
    <dbReference type="NCBI Taxonomy" id="6257"/>
    <lineage>
        <taxon>Eukaryota</taxon>
        <taxon>Metazoa</taxon>
        <taxon>Ecdysozoa</taxon>
        <taxon>Nematoda</taxon>
        <taxon>Chromadorea</taxon>
        <taxon>Rhabditida</taxon>
        <taxon>Spirurina</taxon>
        <taxon>Ascaridomorpha</taxon>
        <taxon>Ascaridoidea</taxon>
        <taxon>Ascarididae</taxon>
        <taxon>Parascaris</taxon>
    </lineage>
</organism>
<dbReference type="GO" id="GO:0005886">
    <property type="term" value="C:plasma membrane"/>
    <property type="evidence" value="ECO:0007669"/>
    <property type="project" value="TreeGrafter"/>
</dbReference>
<evidence type="ECO:0000259" key="6">
    <source>
        <dbReference type="PROSITE" id="PS51252"/>
    </source>
</evidence>
<feature type="domain" description="VWFC" evidence="5">
    <location>
        <begin position="750"/>
        <end position="806"/>
    </location>
</feature>
<reference evidence="8" key="1">
    <citation type="submission" date="2022-11" db="UniProtKB">
        <authorList>
            <consortium name="WormBaseParasite"/>
        </authorList>
    </citation>
    <scope>IDENTIFICATION</scope>
</reference>
<keyword evidence="7" id="KW-1185">Reference proteome</keyword>
<keyword evidence="4" id="KW-0732">Signal</keyword>
<evidence type="ECO:0000256" key="2">
    <source>
        <dbReference type="SAM" id="MobiDB-lite"/>
    </source>
</evidence>
<feature type="signal peptide" evidence="4">
    <location>
        <begin position="1"/>
        <end position="23"/>
    </location>
</feature>
<evidence type="ECO:0000256" key="4">
    <source>
        <dbReference type="SAM" id="SignalP"/>
    </source>
</evidence>
<feature type="domain" description="Antistasin-like" evidence="6">
    <location>
        <begin position="445"/>
        <end position="473"/>
    </location>
</feature>
<feature type="domain" description="VWFC" evidence="5">
    <location>
        <begin position="524"/>
        <end position="590"/>
    </location>
</feature>
<feature type="domain" description="VWFC" evidence="5">
    <location>
        <begin position="281"/>
        <end position="340"/>
    </location>
</feature>
<feature type="domain" description="VWFC" evidence="5">
    <location>
        <begin position="679"/>
        <end position="743"/>
    </location>
</feature>
<evidence type="ECO:0000256" key="3">
    <source>
        <dbReference type="SAM" id="Phobius"/>
    </source>
</evidence>